<evidence type="ECO:0000259" key="3">
    <source>
        <dbReference type="SMART" id="SM00559"/>
    </source>
</evidence>
<evidence type="ECO:0000256" key="1">
    <source>
        <dbReference type="ARBA" id="ARBA00023125"/>
    </source>
</evidence>
<dbReference type="NCBIfam" id="TIGR02772">
    <property type="entry name" value="Ku_bact"/>
    <property type="match status" value="1"/>
</dbReference>
<evidence type="ECO:0000313" key="5">
    <source>
        <dbReference type="Proteomes" id="UP000177614"/>
    </source>
</evidence>
<protein>
    <recommendedName>
        <fullName evidence="2">Non-homologous end joining protein Ku</fullName>
    </recommendedName>
</protein>
<comment type="subunit">
    <text evidence="2">Homodimer. Interacts with LigD.</text>
</comment>
<comment type="function">
    <text evidence="2">With LigD forms a non-homologous end joining (NHEJ) DNA repair enzyme, which repairs dsDNA breaks with reduced fidelity. Binds linear dsDNA with 5'- and 3'- overhangs but not closed circular dsDNA nor ssDNA. Recruits and stimulates the ligase activity of LigD.</text>
</comment>
<dbReference type="Pfam" id="PF02735">
    <property type="entry name" value="Ku"/>
    <property type="match status" value="1"/>
</dbReference>
<sequence>MSSIWSGAISFGLIHIPVTLYSATRENTPKFQYVRKKDLCPIGYVKVCKATGEEVSWPEIVRGYEYDKGDFVILSDEDFRHAALKRSEVIAIEDFVDEKEIDPMLYMKPYYIGPDQKSDRIYNFLLEALKKTGKIGLGKFVFQKKEHLVALKAEKGILVLNTLRLSGELRHPPKESLPKKTPVPGRELAMAIELIDKLSVHFDPEKYHDTHTEKLEKVIENKRKGKKMHIPKMKEVSATQVPDLLAALRKSLHKAHRKTSHIH</sequence>
<dbReference type="GO" id="GO:0006310">
    <property type="term" value="P:DNA recombination"/>
    <property type="evidence" value="ECO:0007669"/>
    <property type="project" value="UniProtKB-KW"/>
</dbReference>
<dbReference type="AlphaFoldDB" id="A0A1F4XKG2"/>
<dbReference type="GO" id="GO:0006303">
    <property type="term" value="P:double-strand break repair via nonhomologous end joining"/>
    <property type="evidence" value="ECO:0007669"/>
    <property type="project" value="UniProtKB-UniRule"/>
</dbReference>
<comment type="caution">
    <text evidence="4">The sequence shown here is derived from an EMBL/GenBank/DDBJ whole genome shotgun (WGS) entry which is preliminary data.</text>
</comment>
<keyword evidence="2" id="KW-0234">DNA repair</keyword>
<dbReference type="STRING" id="1817814.A2V81_02950"/>
<dbReference type="EMBL" id="MEWR01000011">
    <property type="protein sequence ID" value="OGC82084.1"/>
    <property type="molecule type" value="Genomic_DNA"/>
</dbReference>
<name>A0A1F4XKG2_9BACT</name>
<feature type="domain" description="Ku" evidence="3">
    <location>
        <begin position="52"/>
        <end position="181"/>
    </location>
</feature>
<dbReference type="GO" id="GO:0003690">
    <property type="term" value="F:double-stranded DNA binding"/>
    <property type="evidence" value="ECO:0007669"/>
    <property type="project" value="UniProtKB-UniRule"/>
</dbReference>
<gene>
    <name evidence="2" type="primary">ku</name>
    <name evidence="4" type="ORF">A2V81_02950</name>
</gene>
<dbReference type="Proteomes" id="UP000177614">
    <property type="component" value="Unassembled WGS sequence"/>
</dbReference>
<dbReference type="PIRSF" id="PIRSF006493">
    <property type="entry name" value="Prok_Ku"/>
    <property type="match status" value="1"/>
</dbReference>
<accession>A0A1F4XKG2</accession>
<reference evidence="4 5" key="1">
    <citation type="journal article" date="2016" name="Nat. Commun.">
        <title>Thousands of microbial genomes shed light on interconnected biogeochemical processes in an aquifer system.</title>
        <authorList>
            <person name="Anantharaman K."/>
            <person name="Brown C.T."/>
            <person name="Hug L.A."/>
            <person name="Sharon I."/>
            <person name="Castelle C.J."/>
            <person name="Probst A.J."/>
            <person name="Thomas B.C."/>
            <person name="Singh A."/>
            <person name="Wilkins M.J."/>
            <person name="Karaoz U."/>
            <person name="Brodie E.L."/>
            <person name="Williams K.H."/>
            <person name="Hubbard S.S."/>
            <person name="Banfield J.F."/>
        </authorList>
    </citation>
    <scope>NUCLEOTIDE SEQUENCE [LARGE SCALE GENOMIC DNA]</scope>
</reference>
<dbReference type="HAMAP" id="MF_01875">
    <property type="entry name" value="Prokaryotic_Ku"/>
    <property type="match status" value="1"/>
</dbReference>
<evidence type="ECO:0000313" key="4">
    <source>
        <dbReference type="EMBL" id="OGC82084.1"/>
    </source>
</evidence>
<keyword evidence="2" id="KW-0233">DNA recombination</keyword>
<dbReference type="InterPro" id="IPR006164">
    <property type="entry name" value="DNA_bd_Ku70/Ku80"/>
</dbReference>
<dbReference type="InterPro" id="IPR009187">
    <property type="entry name" value="Prok_Ku"/>
</dbReference>
<dbReference type="SMART" id="SM00559">
    <property type="entry name" value="Ku78"/>
    <property type="match status" value="1"/>
</dbReference>
<comment type="similarity">
    <text evidence="2">Belongs to the prokaryotic Ku family.</text>
</comment>
<evidence type="ECO:0000256" key="2">
    <source>
        <dbReference type="HAMAP-Rule" id="MF_01875"/>
    </source>
</evidence>
<proteinExistence type="inferred from homology"/>
<keyword evidence="1 2" id="KW-0238">DNA-binding</keyword>
<organism evidence="4 5">
    <name type="scientific">Candidatus Abawacabacteria bacterium RBG_16_42_10</name>
    <dbReference type="NCBI Taxonomy" id="1817814"/>
    <lineage>
        <taxon>Bacteria</taxon>
        <taxon>Candidatus Abawacaibacteriota</taxon>
    </lineage>
</organism>
<dbReference type="PANTHER" id="PTHR41251">
    <property type="entry name" value="NON-HOMOLOGOUS END JOINING PROTEIN KU"/>
    <property type="match status" value="1"/>
</dbReference>
<keyword evidence="2" id="KW-0227">DNA damage</keyword>
<dbReference type="Gene3D" id="2.40.290.10">
    <property type="match status" value="1"/>
</dbReference>
<dbReference type="SUPFAM" id="SSF100939">
    <property type="entry name" value="SPOC domain-like"/>
    <property type="match status" value="1"/>
</dbReference>
<dbReference type="InterPro" id="IPR016194">
    <property type="entry name" value="SPOC-like_C_dom_sf"/>
</dbReference>
<dbReference type="PANTHER" id="PTHR41251:SF1">
    <property type="entry name" value="NON-HOMOLOGOUS END JOINING PROTEIN KU"/>
    <property type="match status" value="1"/>
</dbReference>